<proteinExistence type="predicted"/>
<dbReference type="EMBL" id="BAAADJ010000064">
    <property type="protein sequence ID" value="GAA0348069.1"/>
    <property type="molecule type" value="Genomic_DNA"/>
</dbReference>
<evidence type="ECO:0000313" key="2">
    <source>
        <dbReference type="Proteomes" id="UP001500782"/>
    </source>
</evidence>
<dbReference type="RefSeq" id="WP_343804079.1">
    <property type="nucleotide sequence ID" value="NZ_BAAADJ010000064.1"/>
</dbReference>
<comment type="caution">
    <text evidence="1">The sequence shown here is derived from an EMBL/GenBank/DDBJ whole genome shotgun (WGS) entry which is preliminary data.</text>
</comment>
<gene>
    <name evidence="1" type="ORF">GCM10008967_43000</name>
</gene>
<accession>A0ABP3GKP1</accession>
<dbReference type="Proteomes" id="UP001500782">
    <property type="component" value="Unassembled WGS sequence"/>
</dbReference>
<evidence type="ECO:0000313" key="1">
    <source>
        <dbReference type="EMBL" id="GAA0348069.1"/>
    </source>
</evidence>
<protein>
    <submittedName>
        <fullName evidence="1">Uncharacterized protein</fullName>
    </submittedName>
</protein>
<keyword evidence="2" id="KW-1185">Reference proteome</keyword>
<name>A0ABP3GKP1_9BACI</name>
<sequence length="50" mass="5817">MIKYYCDLCRTIVDEPTICKSCGGLHFIEIKFSVHQQPDKDKKLDLEENA</sequence>
<organism evidence="1 2">
    <name type="scientific">Bacillus carboniphilus</name>
    <dbReference type="NCBI Taxonomy" id="86663"/>
    <lineage>
        <taxon>Bacteria</taxon>
        <taxon>Bacillati</taxon>
        <taxon>Bacillota</taxon>
        <taxon>Bacilli</taxon>
        <taxon>Bacillales</taxon>
        <taxon>Bacillaceae</taxon>
        <taxon>Bacillus</taxon>
    </lineage>
</organism>
<reference evidence="2" key="1">
    <citation type="journal article" date="2019" name="Int. J. Syst. Evol. Microbiol.">
        <title>The Global Catalogue of Microorganisms (GCM) 10K type strain sequencing project: providing services to taxonomists for standard genome sequencing and annotation.</title>
        <authorList>
            <consortium name="The Broad Institute Genomics Platform"/>
            <consortium name="The Broad Institute Genome Sequencing Center for Infectious Disease"/>
            <person name="Wu L."/>
            <person name="Ma J."/>
        </authorList>
    </citation>
    <scope>NUCLEOTIDE SEQUENCE [LARGE SCALE GENOMIC DNA]</scope>
    <source>
        <strain evidence="2">JCM 9731</strain>
    </source>
</reference>